<dbReference type="Gene3D" id="3.40.50.300">
    <property type="entry name" value="P-loop containing nucleotide triphosphate hydrolases"/>
    <property type="match status" value="1"/>
</dbReference>
<dbReference type="EMBL" id="JACHNH010000001">
    <property type="protein sequence ID" value="MBB4764288.1"/>
    <property type="molecule type" value="Genomic_DNA"/>
</dbReference>
<dbReference type="GO" id="GO:0004849">
    <property type="term" value="F:uridine kinase activity"/>
    <property type="evidence" value="ECO:0007669"/>
    <property type="project" value="UniProtKB-EC"/>
</dbReference>
<proteinExistence type="predicted"/>
<dbReference type="InterPro" id="IPR027417">
    <property type="entry name" value="P-loop_NTPase"/>
</dbReference>
<reference evidence="1 2" key="1">
    <citation type="submission" date="2020-08" db="EMBL/GenBank/DDBJ databases">
        <title>Sequencing the genomes of 1000 actinobacteria strains.</title>
        <authorList>
            <person name="Klenk H.-P."/>
        </authorList>
    </citation>
    <scope>NUCLEOTIDE SEQUENCE [LARGE SCALE GENOMIC DNA]</scope>
    <source>
        <strain evidence="1 2">DSM 43149</strain>
    </source>
</reference>
<dbReference type="AlphaFoldDB" id="A0A7W7MRI9"/>
<dbReference type="Proteomes" id="UP000578112">
    <property type="component" value="Unassembled WGS sequence"/>
</dbReference>
<keyword evidence="2" id="KW-1185">Reference proteome</keyword>
<evidence type="ECO:0000313" key="1">
    <source>
        <dbReference type="EMBL" id="MBB4764288.1"/>
    </source>
</evidence>
<sequence length="218" mass="24483">MNARRREVLGHVARRIPVLGGRACPRVAVDGPDGSGKTVFADELAAAARSLGRTVVRVSLDDFHNPRAVRYRLGRESPEGFWRDSYDYRRFRDDVLEPFAPGGSRRYRPTAHDLATDAVLDPPPRTAPPGAVLVVDGLFLHREEVVNDWDLTVFLDVPFAVTARRMAVRDGTDPDPEHPGMRRYVQAQRIYFAACSPQRRAGILIDNQNFDAPRIVDR</sequence>
<comment type="caution">
    <text evidence="1">The sequence shown here is derived from an EMBL/GenBank/DDBJ whole genome shotgun (WGS) entry which is preliminary data.</text>
</comment>
<accession>A0A7W7MRI9</accession>
<keyword evidence="1" id="KW-0808">Transferase</keyword>
<evidence type="ECO:0000313" key="2">
    <source>
        <dbReference type="Proteomes" id="UP000578112"/>
    </source>
</evidence>
<gene>
    <name evidence="1" type="ORF">BJ971_004844</name>
</gene>
<keyword evidence="1" id="KW-0418">Kinase</keyword>
<dbReference type="RefSeq" id="WP_184995492.1">
    <property type="nucleotide sequence ID" value="NZ_BOMK01000048.1"/>
</dbReference>
<name>A0A7W7MRI9_9ACTN</name>
<dbReference type="EC" id="2.7.1.48" evidence="1"/>
<protein>
    <submittedName>
        <fullName evidence="1">Uridine kinase</fullName>
        <ecNumber evidence="1">2.7.1.48</ecNumber>
    </submittedName>
</protein>
<dbReference type="SUPFAM" id="SSF52540">
    <property type="entry name" value="P-loop containing nucleoside triphosphate hydrolases"/>
    <property type="match status" value="1"/>
</dbReference>
<organism evidence="1 2">
    <name type="scientific">Actinoplanes digitatis</name>
    <dbReference type="NCBI Taxonomy" id="1868"/>
    <lineage>
        <taxon>Bacteria</taxon>
        <taxon>Bacillati</taxon>
        <taxon>Actinomycetota</taxon>
        <taxon>Actinomycetes</taxon>
        <taxon>Micromonosporales</taxon>
        <taxon>Micromonosporaceae</taxon>
        <taxon>Actinoplanes</taxon>
    </lineage>
</organism>